<sequence length="355" mass="39824">MKLIPSIAFNDFSGSSGNVTARKIGEKTYLSSRTKHSRKKTPSQAAIRCRFGDTSRSYSEITEEQRQGWISLANNLGSYTTSTGSTSITGHNLFVAINTYRKICGKPFTADAPAQLLPSRYINVGDFWLSPEHIVFANVALQMGSNDVVLFEMYAAQSPAETRAWDKTSIVAVVHETDWGEVDLTKAYLEKFGTPLQIGQRVFIKVCRIDSDCGYVKWFSMLGSLASEKSFLYERIYKPRAKIGMDQIVPVSHEVECKDIDYEISTSSKITSNYISLSIINAPSIGCEFPHNGLSDAFNYDRSYQYSRGTPARKYLIQCMDVKIFNNSKKAINLYCIGGTFTKQFETFGTYFLTN</sequence>
<accession>A0A644XCN5</accession>
<evidence type="ECO:0000313" key="1">
    <source>
        <dbReference type="EMBL" id="MPM13942.1"/>
    </source>
</evidence>
<dbReference type="EMBL" id="VSSQ01002198">
    <property type="protein sequence ID" value="MPM13942.1"/>
    <property type="molecule type" value="Genomic_DNA"/>
</dbReference>
<comment type="caution">
    <text evidence="1">The sequence shown here is derived from an EMBL/GenBank/DDBJ whole genome shotgun (WGS) entry which is preliminary data.</text>
</comment>
<gene>
    <name evidence="1" type="ORF">SDC9_60302</name>
</gene>
<organism evidence="1">
    <name type="scientific">bioreactor metagenome</name>
    <dbReference type="NCBI Taxonomy" id="1076179"/>
    <lineage>
        <taxon>unclassified sequences</taxon>
        <taxon>metagenomes</taxon>
        <taxon>ecological metagenomes</taxon>
    </lineage>
</organism>
<proteinExistence type="predicted"/>
<name>A0A644XCN5_9ZZZZ</name>
<protein>
    <submittedName>
        <fullName evidence="1">Uncharacterized protein</fullName>
    </submittedName>
</protein>
<reference evidence="1" key="1">
    <citation type="submission" date="2019-08" db="EMBL/GenBank/DDBJ databases">
        <authorList>
            <person name="Kucharzyk K."/>
            <person name="Murdoch R.W."/>
            <person name="Higgins S."/>
            <person name="Loffler F."/>
        </authorList>
    </citation>
    <scope>NUCLEOTIDE SEQUENCE</scope>
</reference>
<dbReference type="AlphaFoldDB" id="A0A644XCN5"/>